<reference evidence="5" key="1">
    <citation type="submission" date="2025-08" db="UniProtKB">
        <authorList>
            <consortium name="RefSeq"/>
        </authorList>
    </citation>
    <scope>IDENTIFICATION</scope>
    <source>
        <tissue evidence="5">Whole organism</tissue>
    </source>
</reference>
<dbReference type="InterPro" id="IPR050892">
    <property type="entry name" value="ADP-ribose_metab_enzymes"/>
</dbReference>
<dbReference type="Gene3D" id="3.40.50.1110">
    <property type="entry name" value="SGNH hydrolase"/>
    <property type="match status" value="1"/>
</dbReference>
<dbReference type="CDD" id="cd15489">
    <property type="entry name" value="PHD_SF"/>
    <property type="match status" value="1"/>
</dbReference>
<evidence type="ECO:0000256" key="2">
    <source>
        <dbReference type="SAM" id="MobiDB-lite"/>
    </source>
</evidence>
<dbReference type="CDD" id="cd00229">
    <property type="entry name" value="SGNH_hydrolase"/>
    <property type="match status" value="1"/>
</dbReference>
<keyword evidence="4" id="KW-1185">Reference proteome</keyword>
<sequence length="518" mass="59968">MARDQCLKCKNNLNISAQSTVKCVKCEKYIHLKCLNNTKESEDLNPETTNSYTCQRCHVLGEVKGTHEHVDEDDEDDSNGSFSLNSSSASSISVEGTIIEETRVKELEKGLSSLQDKVHSLLSRIEKLESERCQCNKKQESARRNLEIKMDNNQNVVNIEPRTSVKSEVNKIRMIEKDILTAPIDITMVHCVGRDLLLSDGIAKRIKERYQLEEKLKEIDTTGRVAVQTTGAGRKIIHLITKEKSKDKPKWNDFKKAIQELRSHCVDNEIKKIWMPKIGCGLDRLKWKEVMELLKIEFQETNVEVTVCYLGEKEEKEYRETIKNKRMKKEEINVKPKIEVHGDSQVKNLGKIMNQELREFNTLVLANPGATTRNITEELNRKRANLTPDDCIVFVTGSNDEELYENNRIEMISQANHTRVIITSAPMRYDHEEFYRNDILRYNEKLKNLIEKERQKLIDPGRIQYIDLNTILGRFHFTEHGLHLNVKGKEKLTEEIMKILYKNKEEGDEEDAGFGLFD</sequence>
<dbReference type="CDD" id="cd02901">
    <property type="entry name" value="Macro_Poa1p-like"/>
    <property type="match status" value="1"/>
</dbReference>
<evidence type="ECO:0000313" key="5">
    <source>
        <dbReference type="RefSeq" id="XP_052130289.1"/>
    </source>
</evidence>
<dbReference type="GO" id="GO:0140291">
    <property type="term" value="P:peptidyl-glutamate ADP-deribosylation"/>
    <property type="evidence" value="ECO:0007669"/>
    <property type="project" value="TreeGrafter"/>
</dbReference>
<feature type="coiled-coil region" evidence="1">
    <location>
        <begin position="104"/>
        <end position="156"/>
    </location>
</feature>
<evidence type="ECO:0000259" key="3">
    <source>
        <dbReference type="PROSITE" id="PS51154"/>
    </source>
</evidence>
<gene>
    <name evidence="5" type="primary">LOC127751199</name>
</gene>
<feature type="region of interest" description="Disordered" evidence="2">
    <location>
        <begin position="68"/>
        <end position="88"/>
    </location>
</feature>
<dbReference type="Gene3D" id="3.40.220.10">
    <property type="entry name" value="Leucine Aminopeptidase, subunit E, domain 1"/>
    <property type="match status" value="1"/>
</dbReference>
<dbReference type="InterPro" id="IPR011011">
    <property type="entry name" value="Znf_FYVE_PHD"/>
</dbReference>
<dbReference type="InterPro" id="IPR036514">
    <property type="entry name" value="SGNH_hydro_sf"/>
</dbReference>
<accession>A0A9C6XT50</accession>
<organism evidence="4 5">
    <name type="scientific">Frankliniella occidentalis</name>
    <name type="common">Western flower thrips</name>
    <name type="synonym">Euthrips occidentalis</name>
    <dbReference type="NCBI Taxonomy" id="133901"/>
    <lineage>
        <taxon>Eukaryota</taxon>
        <taxon>Metazoa</taxon>
        <taxon>Ecdysozoa</taxon>
        <taxon>Arthropoda</taxon>
        <taxon>Hexapoda</taxon>
        <taxon>Insecta</taxon>
        <taxon>Pterygota</taxon>
        <taxon>Neoptera</taxon>
        <taxon>Paraneoptera</taxon>
        <taxon>Thysanoptera</taxon>
        <taxon>Terebrantia</taxon>
        <taxon>Thripoidea</taxon>
        <taxon>Thripidae</taxon>
        <taxon>Frankliniella</taxon>
    </lineage>
</organism>
<feature type="domain" description="Macro" evidence="3">
    <location>
        <begin position="159"/>
        <end position="326"/>
    </location>
</feature>
<dbReference type="InterPro" id="IPR043472">
    <property type="entry name" value="Macro_dom-like"/>
</dbReference>
<evidence type="ECO:0000313" key="4">
    <source>
        <dbReference type="Proteomes" id="UP000504606"/>
    </source>
</evidence>
<dbReference type="Pfam" id="PF01661">
    <property type="entry name" value="Macro"/>
    <property type="match status" value="1"/>
</dbReference>
<dbReference type="SUPFAM" id="SSF57903">
    <property type="entry name" value="FYVE/PHD zinc finger"/>
    <property type="match status" value="1"/>
</dbReference>
<feature type="compositionally biased region" description="Low complexity" evidence="2">
    <location>
        <begin position="79"/>
        <end position="88"/>
    </location>
</feature>
<protein>
    <submittedName>
        <fullName evidence="5">Uncharacterized protein LOC127751199</fullName>
    </submittedName>
</protein>
<dbReference type="InterPro" id="IPR002589">
    <property type="entry name" value="Macro_dom"/>
</dbReference>
<dbReference type="AlphaFoldDB" id="A0A9C6XT50"/>
<dbReference type="PROSITE" id="PS51154">
    <property type="entry name" value="MACRO"/>
    <property type="match status" value="1"/>
</dbReference>
<dbReference type="SUPFAM" id="SSF52266">
    <property type="entry name" value="SGNH hydrolase"/>
    <property type="match status" value="1"/>
</dbReference>
<dbReference type="KEGG" id="foc:127751199"/>
<name>A0A9C6XT50_FRAOC</name>
<dbReference type="Proteomes" id="UP000504606">
    <property type="component" value="Unplaced"/>
</dbReference>
<dbReference type="PANTHER" id="PTHR12521:SF0">
    <property type="entry name" value="ADP-RIBOSE GLYCOHYDROLASE OARD1"/>
    <property type="match status" value="1"/>
</dbReference>
<dbReference type="OrthoDB" id="2155246at2759"/>
<dbReference type="PANTHER" id="PTHR12521">
    <property type="entry name" value="PROTEIN C6ORF130"/>
    <property type="match status" value="1"/>
</dbReference>
<dbReference type="GeneID" id="127751199"/>
<dbReference type="SUPFAM" id="SSF52949">
    <property type="entry name" value="Macro domain-like"/>
    <property type="match status" value="1"/>
</dbReference>
<proteinExistence type="predicted"/>
<keyword evidence="1" id="KW-0175">Coiled coil</keyword>
<evidence type="ECO:0000256" key="1">
    <source>
        <dbReference type="SAM" id="Coils"/>
    </source>
</evidence>
<dbReference type="RefSeq" id="XP_052130289.1">
    <property type="nucleotide sequence ID" value="XM_052274329.1"/>
</dbReference>